<dbReference type="EMBL" id="BMHA01000005">
    <property type="protein sequence ID" value="GGI05583.1"/>
    <property type="molecule type" value="Genomic_DNA"/>
</dbReference>
<dbReference type="AlphaFoldDB" id="A0A8J3A9N2"/>
<keyword evidence="1" id="KW-1133">Transmembrane helix</keyword>
<keyword evidence="1" id="KW-0472">Membrane</keyword>
<evidence type="ECO:0000313" key="3">
    <source>
        <dbReference type="Proteomes" id="UP000650511"/>
    </source>
</evidence>
<feature type="transmembrane region" description="Helical" evidence="1">
    <location>
        <begin position="30"/>
        <end position="48"/>
    </location>
</feature>
<proteinExistence type="predicted"/>
<evidence type="ECO:0000256" key="1">
    <source>
        <dbReference type="SAM" id="Phobius"/>
    </source>
</evidence>
<reference evidence="2" key="2">
    <citation type="submission" date="2020-09" db="EMBL/GenBank/DDBJ databases">
        <authorList>
            <person name="Sun Q."/>
            <person name="Zhou Y."/>
        </authorList>
    </citation>
    <scope>NUCLEOTIDE SEQUENCE</scope>
    <source>
        <strain evidence="2">CGMCC 1.14988</strain>
    </source>
</reference>
<dbReference type="Proteomes" id="UP000650511">
    <property type="component" value="Unassembled WGS sequence"/>
</dbReference>
<keyword evidence="3" id="KW-1185">Reference proteome</keyword>
<gene>
    <name evidence="2" type="ORF">GCM10011354_14810</name>
</gene>
<evidence type="ECO:0000313" key="2">
    <source>
        <dbReference type="EMBL" id="GGI05583.1"/>
    </source>
</evidence>
<comment type="caution">
    <text evidence="2">The sequence shown here is derived from an EMBL/GenBank/DDBJ whole genome shotgun (WGS) entry which is preliminary data.</text>
</comment>
<feature type="transmembrane region" description="Helical" evidence="1">
    <location>
        <begin position="7"/>
        <end position="24"/>
    </location>
</feature>
<sequence length="68" mass="7180">MDALNTLRAILVGCAFVAALLLAFDGQWVPAAVLFAGILAHFGLWGYLRAQRRRDAAANGGLGDVPRA</sequence>
<keyword evidence="1" id="KW-0812">Transmembrane</keyword>
<name>A0A8J3A9N2_9ACTN</name>
<organism evidence="2 3">
    <name type="scientific">Egicoccus halophilus</name>
    <dbReference type="NCBI Taxonomy" id="1670830"/>
    <lineage>
        <taxon>Bacteria</taxon>
        <taxon>Bacillati</taxon>
        <taxon>Actinomycetota</taxon>
        <taxon>Nitriliruptoria</taxon>
        <taxon>Egicoccales</taxon>
        <taxon>Egicoccaceae</taxon>
        <taxon>Egicoccus</taxon>
    </lineage>
</organism>
<protein>
    <submittedName>
        <fullName evidence="2">Uncharacterized protein</fullName>
    </submittedName>
</protein>
<accession>A0A8J3A9N2</accession>
<dbReference type="OrthoDB" id="583768at2"/>
<dbReference type="RefSeq" id="WP_130648454.1">
    <property type="nucleotide sequence ID" value="NZ_BMHA01000005.1"/>
</dbReference>
<reference evidence="2" key="1">
    <citation type="journal article" date="2014" name="Int. J. Syst. Evol. Microbiol.">
        <title>Complete genome sequence of Corynebacterium casei LMG S-19264T (=DSM 44701T), isolated from a smear-ripened cheese.</title>
        <authorList>
            <consortium name="US DOE Joint Genome Institute (JGI-PGF)"/>
            <person name="Walter F."/>
            <person name="Albersmeier A."/>
            <person name="Kalinowski J."/>
            <person name="Ruckert C."/>
        </authorList>
    </citation>
    <scope>NUCLEOTIDE SEQUENCE</scope>
    <source>
        <strain evidence="2">CGMCC 1.14988</strain>
    </source>
</reference>